<dbReference type="Gene3D" id="2.130.10.10">
    <property type="entry name" value="YVTN repeat-like/Quinoprotein amine dehydrogenase"/>
    <property type="match status" value="1"/>
</dbReference>
<dbReference type="OrthoDB" id="10251381at2759"/>
<name>A0A427YI78_9TREE</name>
<dbReference type="PROSITE" id="PS50082">
    <property type="entry name" value="WD_REPEATS_2"/>
    <property type="match status" value="4"/>
</dbReference>
<feature type="region of interest" description="Disordered" evidence="8">
    <location>
        <begin position="254"/>
        <end position="310"/>
    </location>
</feature>
<dbReference type="InterPro" id="IPR001680">
    <property type="entry name" value="WD40_rpt"/>
</dbReference>
<accession>A0A427YI78</accession>
<dbReference type="Proteomes" id="UP000279259">
    <property type="component" value="Unassembled WGS sequence"/>
</dbReference>
<comment type="function">
    <text evidence="6">Component of the NOP7 complex, which is required for maturation of the 25S and 5.8S ribosomal RNAs and formation of the 60S ribosome.</text>
</comment>
<dbReference type="PRINTS" id="PR00320">
    <property type="entry name" value="GPROTEINBRPT"/>
</dbReference>
<feature type="repeat" description="WD" evidence="7">
    <location>
        <begin position="472"/>
        <end position="493"/>
    </location>
</feature>
<dbReference type="Pfam" id="PF00400">
    <property type="entry name" value="WD40"/>
    <property type="match status" value="4"/>
</dbReference>
<evidence type="ECO:0000313" key="10">
    <source>
        <dbReference type="EMBL" id="RSH90780.1"/>
    </source>
</evidence>
<reference evidence="10 11" key="1">
    <citation type="submission" date="2018-11" db="EMBL/GenBank/DDBJ databases">
        <title>Genome sequence of Saitozyma podzolica DSM 27192.</title>
        <authorList>
            <person name="Aliyu H."/>
            <person name="Gorte O."/>
            <person name="Ochsenreither K."/>
        </authorList>
    </citation>
    <scope>NUCLEOTIDE SEQUENCE [LARGE SCALE GENOMIC DNA]</scope>
    <source>
        <strain evidence="10 11">DSM 27192</strain>
    </source>
</reference>
<dbReference type="InterPro" id="IPR019775">
    <property type="entry name" value="WD40_repeat_CS"/>
</dbReference>
<keyword evidence="2 6" id="KW-0698">rRNA processing</keyword>
<dbReference type="GO" id="GO:0000463">
    <property type="term" value="P:maturation of LSU-rRNA from tricistronic rRNA transcript (SSU-rRNA, 5.8S rRNA, LSU-rRNA)"/>
    <property type="evidence" value="ECO:0007669"/>
    <property type="project" value="UniProtKB-UniRule"/>
</dbReference>
<dbReference type="InterPro" id="IPR020472">
    <property type="entry name" value="WD40_PAC1"/>
</dbReference>
<dbReference type="GO" id="GO:0005654">
    <property type="term" value="C:nucleoplasm"/>
    <property type="evidence" value="ECO:0007669"/>
    <property type="project" value="UniProtKB-SubCell"/>
</dbReference>
<protein>
    <recommendedName>
        <fullName evidence="6">Ribosome biogenesis protein YTM1</fullName>
    </recommendedName>
</protein>
<dbReference type="Pfam" id="PF08154">
    <property type="entry name" value="NLE"/>
    <property type="match status" value="1"/>
</dbReference>
<feature type="repeat" description="WD" evidence="7">
    <location>
        <begin position="215"/>
        <end position="246"/>
    </location>
</feature>
<dbReference type="HAMAP" id="MF_03029">
    <property type="entry name" value="WDR12"/>
    <property type="match status" value="1"/>
</dbReference>
<evidence type="ECO:0000256" key="4">
    <source>
        <dbReference type="ARBA" id="ARBA00022737"/>
    </source>
</evidence>
<keyword evidence="3 7" id="KW-0853">WD repeat</keyword>
<dbReference type="InterPro" id="IPR015943">
    <property type="entry name" value="WD40/YVTN_repeat-like_dom_sf"/>
</dbReference>
<feature type="repeat" description="WD" evidence="7">
    <location>
        <begin position="310"/>
        <end position="352"/>
    </location>
</feature>
<evidence type="ECO:0000256" key="5">
    <source>
        <dbReference type="ARBA" id="ARBA00023242"/>
    </source>
</evidence>
<dbReference type="GO" id="GO:0005730">
    <property type="term" value="C:nucleolus"/>
    <property type="evidence" value="ECO:0007669"/>
    <property type="project" value="UniProtKB-SubCell"/>
</dbReference>
<dbReference type="GO" id="GO:0000466">
    <property type="term" value="P:maturation of 5.8S rRNA from tricistronic rRNA transcript (SSU-rRNA, 5.8S rRNA, LSU-rRNA)"/>
    <property type="evidence" value="ECO:0007669"/>
    <property type="project" value="UniProtKB-UniRule"/>
</dbReference>
<organism evidence="10 11">
    <name type="scientific">Saitozyma podzolica</name>
    <dbReference type="NCBI Taxonomy" id="1890683"/>
    <lineage>
        <taxon>Eukaryota</taxon>
        <taxon>Fungi</taxon>
        <taxon>Dikarya</taxon>
        <taxon>Basidiomycota</taxon>
        <taxon>Agaricomycotina</taxon>
        <taxon>Tremellomycetes</taxon>
        <taxon>Tremellales</taxon>
        <taxon>Trimorphomycetaceae</taxon>
        <taxon>Saitozyma</taxon>
    </lineage>
</organism>
<keyword evidence="4" id="KW-0677">Repeat</keyword>
<evidence type="ECO:0000256" key="6">
    <source>
        <dbReference type="HAMAP-Rule" id="MF_03029"/>
    </source>
</evidence>
<evidence type="ECO:0000259" key="9">
    <source>
        <dbReference type="Pfam" id="PF08154"/>
    </source>
</evidence>
<comment type="caution">
    <text evidence="10">The sequence shown here is derived from an EMBL/GenBank/DDBJ whole genome shotgun (WGS) entry which is preliminary data.</text>
</comment>
<evidence type="ECO:0000256" key="8">
    <source>
        <dbReference type="SAM" id="MobiDB-lite"/>
    </source>
</evidence>
<comment type="subcellular location">
    <subcellularLocation>
        <location evidence="6">Nucleus</location>
        <location evidence="6">Nucleolus</location>
    </subcellularLocation>
    <subcellularLocation>
        <location evidence="6">Nucleus</location>
        <location evidence="6">Nucleoplasm</location>
    </subcellularLocation>
</comment>
<keyword evidence="11" id="KW-1185">Reference proteome</keyword>
<dbReference type="SUPFAM" id="SSF50978">
    <property type="entry name" value="WD40 repeat-like"/>
    <property type="match status" value="1"/>
</dbReference>
<dbReference type="GO" id="GO:0030687">
    <property type="term" value="C:preribosome, large subunit precursor"/>
    <property type="evidence" value="ECO:0007669"/>
    <property type="project" value="UniProtKB-UniRule"/>
</dbReference>
<comment type="similarity">
    <text evidence="6">Belongs to the WD repeat WDR12/YTM1 family.</text>
</comment>
<keyword evidence="5 6" id="KW-0539">Nucleus</keyword>
<feature type="repeat" description="WD" evidence="7">
    <location>
        <begin position="373"/>
        <end position="395"/>
    </location>
</feature>
<sequence length="493" mass="52635">MSADEPMPPAGPSGAAAGDRQLPINLFTQDSSHAIPQSTYLLPSSWRRFQLSELINKVLQNTPEHGAKPVPFDFVVEGEVLRGSLEAWVKKHRGGEAERVINVEYRRSVMPPEEMGRVEVEDWVSGLSLGRPGYIMLSSYLSHVQLLPFSSGSTAQPITLPLPSLLGATCCTYVSPPSVSTNIRLAAGGVDRAVHVFELPSLSPEAASGKEIFTLHGHTAPVSSVCASSSGRELISAGWDGQLNLYALPEEIPTEHQIPAEPTSYLPGQKKRRKMEKSGGADGTSGQVIEGLTDGDVGEGGWRRMPDGVMRGHKGRVGGVVWDKDEAGRVWSAGWDGSIRGWEVESGAGAVVRQGPMDKAMLCIDQFSGNGQLATGSMDRTISLWDTREATSLISLSIPTTSPVPSLRCHPTSSFTLAAATYSGTVQIWDVRSPKTALFSVSKAASATAEATRKVTKNGKVLGERLLAVDWDGEVLVAGGEDGEVGIWRARGE</sequence>
<dbReference type="InterPro" id="IPR012972">
    <property type="entry name" value="NLE"/>
</dbReference>
<dbReference type="SMART" id="SM00320">
    <property type="entry name" value="WD40"/>
    <property type="match status" value="5"/>
</dbReference>
<feature type="domain" description="NLE" evidence="9">
    <location>
        <begin position="24"/>
        <end position="88"/>
    </location>
</feature>
<comment type="subunit">
    <text evidence="6">Component of the NOP7 complex, composed of ERB1, NOP7 and YTM1. Within the NOP7 complex ERB1 appears to interact directly with NOP7 and YTM1. The NOP7 complex also associates with the 66S pre-ribosome.</text>
</comment>
<dbReference type="PROSITE" id="PS00678">
    <property type="entry name" value="WD_REPEATS_1"/>
    <property type="match status" value="1"/>
</dbReference>
<gene>
    <name evidence="6 10" type="primary">YTM1</name>
    <name evidence="10" type="ORF">EHS25_009955</name>
</gene>
<dbReference type="AlphaFoldDB" id="A0A427YI78"/>
<keyword evidence="1 6" id="KW-0690">Ribosome biogenesis</keyword>
<evidence type="ECO:0000313" key="11">
    <source>
        <dbReference type="Proteomes" id="UP000279259"/>
    </source>
</evidence>
<dbReference type="InterPro" id="IPR028599">
    <property type="entry name" value="WDR12/Ytm1"/>
</dbReference>
<dbReference type="GO" id="GO:0043021">
    <property type="term" value="F:ribonucleoprotein complex binding"/>
    <property type="evidence" value="ECO:0007669"/>
    <property type="project" value="UniProtKB-UniRule"/>
</dbReference>
<proteinExistence type="inferred from homology"/>
<dbReference type="EMBL" id="RSCD01000009">
    <property type="protein sequence ID" value="RSH90780.1"/>
    <property type="molecule type" value="Genomic_DNA"/>
</dbReference>
<evidence type="ECO:0000256" key="1">
    <source>
        <dbReference type="ARBA" id="ARBA00022517"/>
    </source>
</evidence>
<dbReference type="PANTHER" id="PTHR19855:SF11">
    <property type="entry name" value="RIBOSOME BIOGENESIS PROTEIN WDR12"/>
    <property type="match status" value="1"/>
</dbReference>
<evidence type="ECO:0000256" key="3">
    <source>
        <dbReference type="ARBA" id="ARBA00022574"/>
    </source>
</evidence>
<evidence type="ECO:0000256" key="2">
    <source>
        <dbReference type="ARBA" id="ARBA00022552"/>
    </source>
</evidence>
<evidence type="ECO:0000256" key="7">
    <source>
        <dbReference type="PROSITE-ProRule" id="PRU00221"/>
    </source>
</evidence>
<dbReference type="PANTHER" id="PTHR19855">
    <property type="entry name" value="WD40 REPEAT PROTEIN 12, 37"/>
    <property type="match status" value="1"/>
</dbReference>
<dbReference type="InterPro" id="IPR036322">
    <property type="entry name" value="WD40_repeat_dom_sf"/>
</dbReference>
<dbReference type="STRING" id="1890683.A0A427YI78"/>